<protein>
    <submittedName>
        <fullName evidence="1">Uncharacterized protein</fullName>
    </submittedName>
</protein>
<comment type="caution">
    <text evidence="1">The sequence shown here is derived from an EMBL/GenBank/DDBJ whole genome shotgun (WGS) entry which is preliminary data.</text>
</comment>
<accession>A0AAV9HJA3</accession>
<dbReference type="AlphaFoldDB" id="A0AAV9HJA3"/>
<keyword evidence="2" id="KW-1185">Reference proteome</keyword>
<dbReference type="EMBL" id="MU865029">
    <property type="protein sequence ID" value="KAK4459748.1"/>
    <property type="molecule type" value="Genomic_DNA"/>
</dbReference>
<evidence type="ECO:0000313" key="1">
    <source>
        <dbReference type="EMBL" id="KAK4459748.1"/>
    </source>
</evidence>
<sequence length="70" mass="7772">MMIRLSHGSNMAISYMLREASEITGESELDLMSRKPTAADNLVRVPIDPKAKQLMEEGDIEGVLERVAIL</sequence>
<dbReference type="Proteomes" id="UP001321749">
    <property type="component" value="Unassembled WGS sequence"/>
</dbReference>
<reference evidence="1" key="2">
    <citation type="submission" date="2023-06" db="EMBL/GenBank/DDBJ databases">
        <authorList>
            <consortium name="Lawrence Berkeley National Laboratory"/>
            <person name="Mondo S.J."/>
            <person name="Hensen N."/>
            <person name="Bonometti L."/>
            <person name="Westerberg I."/>
            <person name="Brannstrom I.O."/>
            <person name="Guillou S."/>
            <person name="Cros-Aarteil S."/>
            <person name="Calhoun S."/>
            <person name="Haridas S."/>
            <person name="Kuo A."/>
            <person name="Pangilinan J."/>
            <person name="Riley R."/>
            <person name="Labutti K."/>
            <person name="Andreopoulos B."/>
            <person name="Lipzen A."/>
            <person name="Chen C."/>
            <person name="Yanf M."/>
            <person name="Daum C."/>
            <person name="Ng V."/>
            <person name="Clum A."/>
            <person name="Steindorff A."/>
            <person name="Ohm R."/>
            <person name="Martin F."/>
            <person name="Silar P."/>
            <person name="Natvig D."/>
            <person name="Lalanne C."/>
            <person name="Gautier V."/>
            <person name="Ament-Velasquez S.L."/>
            <person name="Kruys A."/>
            <person name="Hutchinson M.I."/>
            <person name="Powell A.J."/>
            <person name="Barry K."/>
            <person name="Miller A.N."/>
            <person name="Grigoriev I.V."/>
            <person name="Debuchy R."/>
            <person name="Gladieux P."/>
            <person name="Thoren M.H."/>
            <person name="Johannesson H."/>
        </authorList>
    </citation>
    <scope>NUCLEOTIDE SEQUENCE</scope>
    <source>
        <strain evidence="1">PSN324</strain>
    </source>
</reference>
<reference evidence="1" key="1">
    <citation type="journal article" date="2023" name="Mol. Phylogenet. Evol.">
        <title>Genome-scale phylogeny and comparative genomics of the fungal order Sordariales.</title>
        <authorList>
            <person name="Hensen N."/>
            <person name="Bonometti L."/>
            <person name="Westerberg I."/>
            <person name="Brannstrom I.O."/>
            <person name="Guillou S."/>
            <person name="Cros-Aarteil S."/>
            <person name="Calhoun S."/>
            <person name="Haridas S."/>
            <person name="Kuo A."/>
            <person name="Mondo S."/>
            <person name="Pangilinan J."/>
            <person name="Riley R."/>
            <person name="LaButti K."/>
            <person name="Andreopoulos B."/>
            <person name="Lipzen A."/>
            <person name="Chen C."/>
            <person name="Yan M."/>
            <person name="Daum C."/>
            <person name="Ng V."/>
            <person name="Clum A."/>
            <person name="Steindorff A."/>
            <person name="Ohm R.A."/>
            <person name="Martin F."/>
            <person name="Silar P."/>
            <person name="Natvig D.O."/>
            <person name="Lalanne C."/>
            <person name="Gautier V."/>
            <person name="Ament-Velasquez S.L."/>
            <person name="Kruys A."/>
            <person name="Hutchinson M.I."/>
            <person name="Powell A.J."/>
            <person name="Barry K."/>
            <person name="Miller A.N."/>
            <person name="Grigoriev I.V."/>
            <person name="Debuchy R."/>
            <person name="Gladieux P."/>
            <person name="Hiltunen Thoren M."/>
            <person name="Johannesson H."/>
        </authorList>
    </citation>
    <scope>NUCLEOTIDE SEQUENCE</scope>
    <source>
        <strain evidence="1">PSN324</strain>
    </source>
</reference>
<gene>
    <name evidence="1" type="ORF">QBC42DRAFT_273851</name>
</gene>
<name>A0AAV9HJA3_9PEZI</name>
<organism evidence="1 2">
    <name type="scientific">Cladorrhinum samala</name>
    <dbReference type="NCBI Taxonomy" id="585594"/>
    <lineage>
        <taxon>Eukaryota</taxon>
        <taxon>Fungi</taxon>
        <taxon>Dikarya</taxon>
        <taxon>Ascomycota</taxon>
        <taxon>Pezizomycotina</taxon>
        <taxon>Sordariomycetes</taxon>
        <taxon>Sordariomycetidae</taxon>
        <taxon>Sordariales</taxon>
        <taxon>Podosporaceae</taxon>
        <taxon>Cladorrhinum</taxon>
    </lineage>
</organism>
<proteinExistence type="predicted"/>
<evidence type="ECO:0000313" key="2">
    <source>
        <dbReference type="Proteomes" id="UP001321749"/>
    </source>
</evidence>